<dbReference type="GO" id="GO:0016301">
    <property type="term" value="F:kinase activity"/>
    <property type="evidence" value="ECO:0007669"/>
    <property type="project" value="UniProtKB-KW"/>
</dbReference>
<protein>
    <recommendedName>
        <fullName evidence="2">histidine kinase</fullName>
        <ecNumber evidence="2">2.7.13.3</ecNumber>
    </recommendedName>
</protein>
<evidence type="ECO:0000256" key="8">
    <source>
        <dbReference type="ARBA" id="ARBA00023012"/>
    </source>
</evidence>
<dbReference type="Gene3D" id="1.20.5.1930">
    <property type="match status" value="1"/>
</dbReference>
<dbReference type="PANTHER" id="PTHR24421:SF10">
    <property type="entry name" value="NITRATE_NITRITE SENSOR PROTEIN NARQ"/>
    <property type="match status" value="1"/>
</dbReference>
<reference evidence="12 13" key="1">
    <citation type="journal article" date="2024" name="Appl. Microbiol. Biotechnol.">
        <title>Biosynthetic gene clusters with biotechnological applications in novel Antarctic isolates from Actinomycetota.</title>
        <authorList>
            <person name="Bruna P."/>
            <person name="Nunez-Montero K."/>
            <person name="Contreras M.J."/>
            <person name="Leal K."/>
            <person name="Garcia M."/>
            <person name="Abanto M."/>
            <person name="Barrientos L."/>
        </authorList>
    </citation>
    <scope>NUCLEOTIDE SEQUENCE [LARGE SCALE GENOMIC DNA]</scope>
    <source>
        <strain evidence="12 13">Se16.17</strain>
    </source>
</reference>
<evidence type="ECO:0000256" key="9">
    <source>
        <dbReference type="SAM" id="MobiDB-lite"/>
    </source>
</evidence>
<dbReference type="Gene3D" id="3.30.565.10">
    <property type="entry name" value="Histidine kinase-like ATPase, C-terminal domain"/>
    <property type="match status" value="1"/>
</dbReference>
<dbReference type="InterPro" id="IPR036890">
    <property type="entry name" value="HATPase_C_sf"/>
</dbReference>
<dbReference type="Pfam" id="PF07730">
    <property type="entry name" value="HisKA_3"/>
    <property type="match status" value="1"/>
</dbReference>
<feature type="region of interest" description="Disordered" evidence="9">
    <location>
        <begin position="420"/>
        <end position="443"/>
    </location>
</feature>
<dbReference type="PANTHER" id="PTHR24421">
    <property type="entry name" value="NITRATE/NITRITE SENSOR PROTEIN NARX-RELATED"/>
    <property type="match status" value="1"/>
</dbReference>
<dbReference type="Proteomes" id="UP001448614">
    <property type="component" value="Unassembled WGS sequence"/>
</dbReference>
<dbReference type="SUPFAM" id="SSF55874">
    <property type="entry name" value="ATPase domain of HSP90 chaperone/DNA topoisomerase II/histidine kinase"/>
    <property type="match status" value="1"/>
</dbReference>
<feature type="domain" description="Signal transduction histidine kinase subgroup 3 dimerisation and phosphoacceptor" evidence="11">
    <location>
        <begin position="223"/>
        <end position="287"/>
    </location>
</feature>
<name>A0ABV0GLU2_PAENI</name>
<evidence type="ECO:0000256" key="4">
    <source>
        <dbReference type="ARBA" id="ARBA00022679"/>
    </source>
</evidence>
<gene>
    <name evidence="12" type="ORF">V3C41_00420</name>
</gene>
<evidence type="ECO:0000256" key="1">
    <source>
        <dbReference type="ARBA" id="ARBA00000085"/>
    </source>
</evidence>
<keyword evidence="7" id="KW-0067">ATP-binding</keyword>
<dbReference type="CDD" id="cd16917">
    <property type="entry name" value="HATPase_UhpB-NarQ-NarX-like"/>
    <property type="match status" value="1"/>
</dbReference>
<keyword evidence="4" id="KW-0808">Transferase</keyword>
<keyword evidence="5" id="KW-0547">Nucleotide-binding</keyword>
<keyword evidence="8" id="KW-0902">Two-component regulatory system</keyword>
<keyword evidence="3" id="KW-0597">Phosphoprotein</keyword>
<comment type="catalytic activity">
    <reaction evidence="1">
        <text>ATP + protein L-histidine = ADP + protein N-phospho-L-histidine.</text>
        <dbReference type="EC" id="2.7.13.3"/>
    </reaction>
</comment>
<dbReference type="InterPro" id="IPR011712">
    <property type="entry name" value="Sig_transdc_His_kin_sub3_dim/P"/>
</dbReference>
<keyword evidence="10" id="KW-0812">Transmembrane</keyword>
<accession>A0ABV0GLU2</accession>
<dbReference type="InterPro" id="IPR050482">
    <property type="entry name" value="Sensor_HK_TwoCompSys"/>
</dbReference>
<evidence type="ECO:0000256" key="5">
    <source>
        <dbReference type="ARBA" id="ARBA00022741"/>
    </source>
</evidence>
<feature type="transmembrane region" description="Helical" evidence="10">
    <location>
        <begin position="77"/>
        <end position="96"/>
    </location>
</feature>
<keyword evidence="10" id="KW-0472">Membrane</keyword>
<evidence type="ECO:0000256" key="7">
    <source>
        <dbReference type="ARBA" id="ARBA00022840"/>
    </source>
</evidence>
<evidence type="ECO:0000256" key="2">
    <source>
        <dbReference type="ARBA" id="ARBA00012438"/>
    </source>
</evidence>
<evidence type="ECO:0000313" key="12">
    <source>
        <dbReference type="EMBL" id="MEO3939528.1"/>
    </source>
</evidence>
<evidence type="ECO:0000259" key="11">
    <source>
        <dbReference type="Pfam" id="PF07730"/>
    </source>
</evidence>
<keyword evidence="10" id="KW-1133">Transmembrane helix</keyword>
<feature type="transmembrane region" description="Helical" evidence="10">
    <location>
        <begin position="172"/>
        <end position="192"/>
    </location>
</feature>
<feature type="transmembrane region" description="Helical" evidence="10">
    <location>
        <begin position="48"/>
        <end position="70"/>
    </location>
</feature>
<dbReference type="EMBL" id="JBBMFV010000001">
    <property type="protein sequence ID" value="MEO3939528.1"/>
    <property type="molecule type" value="Genomic_DNA"/>
</dbReference>
<dbReference type="EC" id="2.7.13.3" evidence="2"/>
<evidence type="ECO:0000256" key="3">
    <source>
        <dbReference type="ARBA" id="ARBA00022553"/>
    </source>
</evidence>
<organism evidence="12 13">
    <name type="scientific">Paenarthrobacter nicotinovorans</name>
    <name type="common">Arthrobacter nicotinovorans</name>
    <dbReference type="NCBI Taxonomy" id="29320"/>
    <lineage>
        <taxon>Bacteria</taxon>
        <taxon>Bacillati</taxon>
        <taxon>Actinomycetota</taxon>
        <taxon>Actinomycetes</taxon>
        <taxon>Micrococcales</taxon>
        <taxon>Micrococcaceae</taxon>
        <taxon>Paenarthrobacter</taxon>
    </lineage>
</organism>
<keyword evidence="6 12" id="KW-0418">Kinase</keyword>
<sequence>MHKRVVFENHPTQIKQEHSLDSRQREEIPYIPSPPGIVHRWAEAHPGIIDVLITVIYLAVGGALFALAWLDSIVADVTAALGAIVCLLLTSGSILLRRKIPIIAGMALMAVSTYSMYHGTGAEFLSFPIMLYAIAVYRSIRLSIVFLFAIIIMIAVIPYFQQHEGEFEIDVITSLILITFSLIGILSGIASANRKKYLRLLVERAKHLTIERDQQAQLAVVNERNRIAREMHDIVSHSLTVIATLAEGSLATKDVVTSRQAMKSAADAARTALNEMRAVLGALRQEDDAPLTPRFEPEAIQTLVERFRVAGMPVTLDAIDTSHEDSAIQMAISRIVQEGLTNALRYGENTTVAGVRIYRTLGYIEIEVFNDGAIENAASLGAGQGLLGLRERVSLLGGTLDAGSIGDGFWRVHARLSVEGDPDHEASPNATITPQRREGVGPS</sequence>
<keyword evidence="13" id="KW-1185">Reference proteome</keyword>
<evidence type="ECO:0000313" key="13">
    <source>
        <dbReference type="Proteomes" id="UP001448614"/>
    </source>
</evidence>
<proteinExistence type="predicted"/>
<evidence type="ECO:0000256" key="10">
    <source>
        <dbReference type="SAM" id="Phobius"/>
    </source>
</evidence>
<feature type="transmembrane region" description="Helical" evidence="10">
    <location>
        <begin position="142"/>
        <end position="160"/>
    </location>
</feature>
<evidence type="ECO:0000256" key="6">
    <source>
        <dbReference type="ARBA" id="ARBA00022777"/>
    </source>
</evidence>
<comment type="caution">
    <text evidence="12">The sequence shown here is derived from an EMBL/GenBank/DDBJ whole genome shotgun (WGS) entry which is preliminary data.</text>
</comment>